<dbReference type="Proteomes" id="UP000238589">
    <property type="component" value="Unassembled WGS sequence"/>
</dbReference>
<comment type="caution">
    <text evidence="7">The sequence shown here is derived from an EMBL/GenBank/DDBJ whole genome shotgun (WGS) entry which is preliminary data.</text>
</comment>
<dbReference type="InterPro" id="IPR006119">
    <property type="entry name" value="Resolv_N"/>
</dbReference>
<keyword evidence="1" id="KW-0229">DNA integration</keyword>
<dbReference type="CDD" id="cd03768">
    <property type="entry name" value="SR_ResInv"/>
    <property type="match status" value="1"/>
</dbReference>
<sequence>MSHVFAYLRVSTDAQDVANQRHGVVRYCTEKKLLAPVFIEDTASGRTDWRARPLGQLITRATAGDVIVVAEVSRLARSTLQVLEIGRECLERGVTLHVAKNGIVFDDSMQSKIVATVLGLVAEIERDFISARTKEALAKRKAEGVKLGRPAGSARKLRLDQYADKIDDYLAKKIDKRAIAKLLDVSPNTLYAWLKVRRPQAAEAITDTPAPDMTHITP</sequence>
<dbReference type="PROSITE" id="PS00397">
    <property type="entry name" value="RECOMBINASES_1"/>
    <property type="match status" value="1"/>
</dbReference>
<accession>A0A2S9K107</accession>
<evidence type="ECO:0000256" key="3">
    <source>
        <dbReference type="ARBA" id="ARBA00023172"/>
    </source>
</evidence>
<dbReference type="PANTHER" id="PTHR30461:SF19">
    <property type="entry name" value="SITE-SPECIFIC RECOMBINASE RESOLVASE FAMILY"/>
    <property type="match status" value="1"/>
</dbReference>
<feature type="active site" description="O-(5'-phospho-DNA)-serine intermediate" evidence="4 5">
    <location>
        <position position="11"/>
    </location>
</feature>
<evidence type="ECO:0000256" key="1">
    <source>
        <dbReference type="ARBA" id="ARBA00022908"/>
    </source>
</evidence>
<dbReference type="AlphaFoldDB" id="A0A2S9K107"/>
<reference evidence="7 8" key="1">
    <citation type="submission" date="2018-03" db="EMBL/GenBank/DDBJ databases">
        <title>Comparative genomics illustrates the genes involved in a hyperalkaliphilic mechanisms of Serpentinomonas isolated from highly-alkaline calcium-rich serpentinized springs.</title>
        <authorList>
            <person name="Suzuki S."/>
            <person name="Ishii S."/>
            <person name="Walworth N."/>
            <person name="Bird L."/>
            <person name="Kuenen J.G."/>
            <person name="Nealson K.H."/>
        </authorList>
    </citation>
    <scope>NUCLEOTIDE SEQUENCE [LARGE SCALE GENOMIC DNA]</scope>
    <source>
        <strain evidence="7 8">P1</strain>
    </source>
</reference>
<dbReference type="Pfam" id="PF00239">
    <property type="entry name" value="Resolvase"/>
    <property type="match status" value="1"/>
</dbReference>
<dbReference type="GO" id="GO:0003677">
    <property type="term" value="F:DNA binding"/>
    <property type="evidence" value="ECO:0007669"/>
    <property type="project" value="UniProtKB-KW"/>
</dbReference>
<evidence type="ECO:0000256" key="4">
    <source>
        <dbReference type="PIRSR" id="PIRSR606118-50"/>
    </source>
</evidence>
<dbReference type="PROSITE" id="PS51736">
    <property type="entry name" value="RECOMBINASES_3"/>
    <property type="match status" value="1"/>
</dbReference>
<dbReference type="EMBL" id="PVLQ01000092">
    <property type="protein sequence ID" value="PRD64112.1"/>
    <property type="molecule type" value="Genomic_DNA"/>
</dbReference>
<evidence type="ECO:0000256" key="2">
    <source>
        <dbReference type="ARBA" id="ARBA00023125"/>
    </source>
</evidence>
<protein>
    <submittedName>
        <fullName evidence="7">Resolvase</fullName>
    </submittedName>
</protein>
<gene>
    <name evidence="7" type="ORF">C6P64_16190</name>
</gene>
<dbReference type="SMART" id="SM00857">
    <property type="entry name" value="Resolvase"/>
    <property type="match status" value="1"/>
</dbReference>
<keyword evidence="3" id="KW-0233">DNA recombination</keyword>
<dbReference type="Gene3D" id="3.40.50.1390">
    <property type="entry name" value="Resolvase, N-terminal catalytic domain"/>
    <property type="match status" value="1"/>
</dbReference>
<proteinExistence type="predicted"/>
<keyword evidence="8" id="KW-1185">Reference proteome</keyword>
<evidence type="ECO:0000259" key="6">
    <source>
        <dbReference type="PROSITE" id="PS51736"/>
    </source>
</evidence>
<feature type="domain" description="Resolvase/invertase-type recombinase catalytic" evidence="6">
    <location>
        <begin position="3"/>
        <end position="144"/>
    </location>
</feature>
<keyword evidence="2" id="KW-0238">DNA-binding</keyword>
<dbReference type="InterPro" id="IPR050639">
    <property type="entry name" value="SSR_resolvase"/>
</dbReference>
<evidence type="ECO:0000313" key="8">
    <source>
        <dbReference type="Proteomes" id="UP000238589"/>
    </source>
</evidence>
<dbReference type="OrthoDB" id="9786476at2"/>
<dbReference type="GO" id="GO:0000150">
    <property type="term" value="F:DNA strand exchange activity"/>
    <property type="evidence" value="ECO:0007669"/>
    <property type="project" value="InterPro"/>
</dbReference>
<dbReference type="GO" id="GO:0015074">
    <property type="term" value="P:DNA integration"/>
    <property type="evidence" value="ECO:0007669"/>
    <property type="project" value="UniProtKB-KW"/>
</dbReference>
<evidence type="ECO:0000313" key="7">
    <source>
        <dbReference type="EMBL" id="PRD64112.1"/>
    </source>
</evidence>
<organism evidence="7 8">
    <name type="scientific">Malikia granosa</name>
    <dbReference type="NCBI Taxonomy" id="263067"/>
    <lineage>
        <taxon>Bacteria</taxon>
        <taxon>Pseudomonadati</taxon>
        <taxon>Pseudomonadota</taxon>
        <taxon>Betaproteobacteria</taxon>
        <taxon>Burkholderiales</taxon>
        <taxon>Comamonadaceae</taxon>
        <taxon>Malikia</taxon>
    </lineage>
</organism>
<evidence type="ECO:0000256" key="5">
    <source>
        <dbReference type="PROSITE-ProRule" id="PRU10137"/>
    </source>
</evidence>
<dbReference type="InterPro" id="IPR036162">
    <property type="entry name" value="Resolvase-like_N_sf"/>
</dbReference>
<dbReference type="InterPro" id="IPR006118">
    <property type="entry name" value="Recombinase_CS"/>
</dbReference>
<dbReference type="SUPFAM" id="SSF53041">
    <property type="entry name" value="Resolvase-like"/>
    <property type="match status" value="1"/>
</dbReference>
<dbReference type="PANTHER" id="PTHR30461">
    <property type="entry name" value="DNA-INVERTASE FROM LAMBDOID PROPHAGE"/>
    <property type="match status" value="1"/>
</dbReference>
<name>A0A2S9K107_9BURK</name>
<dbReference type="RefSeq" id="WP_105749578.1">
    <property type="nucleotide sequence ID" value="NZ_PVLQ01000092.1"/>
</dbReference>